<evidence type="ECO:0000313" key="1">
    <source>
        <dbReference type="EMBL" id="TRB07394.1"/>
    </source>
</evidence>
<name>A0A546Y305_AGRTU</name>
<sequence>MIRQGRSALRTTVIPVLLVRFKMDQTKAGNGNFLGVLQKMATAGKGLSVRQQGVVRMFCLERLIPRSCT</sequence>
<dbReference type="EMBL" id="SGOE01000002">
    <property type="protein sequence ID" value="TRB07394.1"/>
    <property type="molecule type" value="Genomic_DNA"/>
</dbReference>
<protein>
    <submittedName>
        <fullName evidence="1">Uncharacterized protein</fullName>
    </submittedName>
</protein>
<dbReference type="AlphaFoldDB" id="A0A546Y305"/>
<dbReference type="Proteomes" id="UP000317023">
    <property type="component" value="Unassembled WGS sequence"/>
</dbReference>
<evidence type="ECO:0000313" key="2">
    <source>
        <dbReference type="Proteomes" id="UP000317023"/>
    </source>
</evidence>
<reference evidence="1 2" key="1">
    <citation type="journal article" date="2019" name="Appl. Microbiol. Biotechnol.">
        <title>Differential efficiency of wild type rhizogenic strains for rol gene transformation of plants.</title>
        <authorList>
            <person name="Desmet S."/>
            <person name="De Keyser E."/>
            <person name="Van Vaerenbergh J."/>
            <person name="Baeyen S."/>
            <person name="Van Huylenbroeck J."/>
            <person name="Geelen D."/>
            <person name="Dhooghe E."/>
        </authorList>
    </citation>
    <scope>NUCLEOTIDE SEQUENCE [LARGE SCALE GENOMIC DNA]</scope>
    <source>
        <strain evidence="1 2">MAFF210266</strain>
    </source>
</reference>
<gene>
    <name evidence="1" type="ORF">EXN61_09805</name>
</gene>
<organism evidence="1 2">
    <name type="scientific">Agrobacterium tumefaciens</name>
    <dbReference type="NCBI Taxonomy" id="358"/>
    <lineage>
        <taxon>Bacteria</taxon>
        <taxon>Pseudomonadati</taxon>
        <taxon>Pseudomonadota</taxon>
        <taxon>Alphaproteobacteria</taxon>
        <taxon>Hyphomicrobiales</taxon>
        <taxon>Rhizobiaceae</taxon>
        <taxon>Rhizobium/Agrobacterium group</taxon>
        <taxon>Agrobacterium</taxon>
        <taxon>Agrobacterium tumefaciens complex</taxon>
    </lineage>
</organism>
<accession>A0A546Y305</accession>
<comment type="caution">
    <text evidence="1">The sequence shown here is derived from an EMBL/GenBank/DDBJ whole genome shotgun (WGS) entry which is preliminary data.</text>
</comment>
<proteinExistence type="predicted"/>